<evidence type="ECO:0000313" key="1">
    <source>
        <dbReference type="EMBL" id="CAK9315438.1"/>
    </source>
</evidence>
<dbReference type="Proteomes" id="UP001642487">
    <property type="component" value="Chromosome 2"/>
</dbReference>
<sequence length="120" mass="13925">MQRRFSCYRLAQPQILRMDFMINVMRVQKESAFFDALIQNYGKLPNDGSTTVWGHSERIKERNQASISPHGDAINQQKISNDLELAKLARFPQNSLEKLPTHLVERIEISWQNGLVLDQN</sequence>
<gene>
    <name evidence="1" type="ORF">CITCOLO1_LOCUS7234</name>
</gene>
<organism evidence="1 2">
    <name type="scientific">Citrullus colocynthis</name>
    <name type="common">colocynth</name>
    <dbReference type="NCBI Taxonomy" id="252529"/>
    <lineage>
        <taxon>Eukaryota</taxon>
        <taxon>Viridiplantae</taxon>
        <taxon>Streptophyta</taxon>
        <taxon>Embryophyta</taxon>
        <taxon>Tracheophyta</taxon>
        <taxon>Spermatophyta</taxon>
        <taxon>Magnoliopsida</taxon>
        <taxon>eudicotyledons</taxon>
        <taxon>Gunneridae</taxon>
        <taxon>Pentapetalae</taxon>
        <taxon>rosids</taxon>
        <taxon>fabids</taxon>
        <taxon>Cucurbitales</taxon>
        <taxon>Cucurbitaceae</taxon>
        <taxon>Benincaseae</taxon>
        <taxon>Citrullus</taxon>
    </lineage>
</organism>
<dbReference type="EMBL" id="OZ021736">
    <property type="protein sequence ID" value="CAK9315438.1"/>
    <property type="molecule type" value="Genomic_DNA"/>
</dbReference>
<keyword evidence="2" id="KW-1185">Reference proteome</keyword>
<evidence type="ECO:0000313" key="2">
    <source>
        <dbReference type="Proteomes" id="UP001642487"/>
    </source>
</evidence>
<name>A0ABP0Y4R7_9ROSI</name>
<proteinExistence type="predicted"/>
<reference evidence="1 2" key="1">
    <citation type="submission" date="2024-03" db="EMBL/GenBank/DDBJ databases">
        <authorList>
            <person name="Gkanogiannis A."/>
            <person name="Becerra Lopez-Lavalle L."/>
        </authorList>
    </citation>
    <scope>NUCLEOTIDE SEQUENCE [LARGE SCALE GENOMIC DNA]</scope>
</reference>
<accession>A0ABP0Y4R7</accession>
<protein>
    <submittedName>
        <fullName evidence="1">Uncharacterized protein</fullName>
    </submittedName>
</protein>